<evidence type="ECO:0000256" key="1">
    <source>
        <dbReference type="ARBA" id="ARBA00004651"/>
    </source>
</evidence>
<evidence type="ECO:0000313" key="9">
    <source>
        <dbReference type="EMBL" id="MFC6010655.1"/>
    </source>
</evidence>
<feature type="transmembrane region" description="Helical" evidence="8">
    <location>
        <begin position="333"/>
        <end position="353"/>
    </location>
</feature>
<protein>
    <submittedName>
        <fullName evidence="9">Lipopolysaccharide biosynthesis protein</fullName>
    </submittedName>
</protein>
<name>A0ABW1JN66_9NOCA</name>
<comment type="caution">
    <text evidence="9">The sequence shown here is derived from an EMBL/GenBank/DDBJ whole genome shotgun (WGS) entry which is preliminary data.</text>
</comment>
<feature type="transmembrane region" description="Helical" evidence="8">
    <location>
        <begin position="88"/>
        <end position="107"/>
    </location>
</feature>
<keyword evidence="10" id="KW-1185">Reference proteome</keyword>
<feature type="transmembrane region" description="Helical" evidence="8">
    <location>
        <begin position="430"/>
        <end position="448"/>
    </location>
</feature>
<dbReference type="InterPro" id="IPR002797">
    <property type="entry name" value="Polysacc_synth"/>
</dbReference>
<evidence type="ECO:0000256" key="6">
    <source>
        <dbReference type="ARBA" id="ARBA00023136"/>
    </source>
</evidence>
<feature type="transmembrane region" description="Helical" evidence="8">
    <location>
        <begin position="197"/>
        <end position="214"/>
    </location>
</feature>
<dbReference type="RefSeq" id="WP_378600852.1">
    <property type="nucleotide sequence ID" value="NZ_JBHSQN010000002.1"/>
</dbReference>
<comment type="subcellular location">
    <subcellularLocation>
        <location evidence="1">Cell membrane</location>
        <topology evidence="1">Multi-pass membrane protein</topology>
    </subcellularLocation>
</comment>
<evidence type="ECO:0000313" key="10">
    <source>
        <dbReference type="Proteomes" id="UP001596223"/>
    </source>
</evidence>
<proteinExistence type="inferred from homology"/>
<dbReference type="EMBL" id="JBHSQN010000002">
    <property type="protein sequence ID" value="MFC6010655.1"/>
    <property type="molecule type" value="Genomic_DNA"/>
</dbReference>
<dbReference type="PANTHER" id="PTHR30250">
    <property type="entry name" value="PST FAMILY PREDICTED COLANIC ACID TRANSPORTER"/>
    <property type="match status" value="1"/>
</dbReference>
<gene>
    <name evidence="9" type="ORF">ACFP3H_06290</name>
</gene>
<dbReference type="PANTHER" id="PTHR30250:SF10">
    <property type="entry name" value="LIPOPOLYSACCHARIDE BIOSYNTHESIS PROTEIN WZXC"/>
    <property type="match status" value="1"/>
</dbReference>
<organism evidence="9 10">
    <name type="scientific">Nocardia lasii</name>
    <dbReference type="NCBI Taxonomy" id="1616107"/>
    <lineage>
        <taxon>Bacteria</taxon>
        <taxon>Bacillati</taxon>
        <taxon>Actinomycetota</taxon>
        <taxon>Actinomycetes</taxon>
        <taxon>Mycobacteriales</taxon>
        <taxon>Nocardiaceae</taxon>
        <taxon>Nocardia</taxon>
    </lineage>
</organism>
<accession>A0ABW1JN66</accession>
<keyword evidence="4 8" id="KW-0812">Transmembrane</keyword>
<evidence type="ECO:0000256" key="8">
    <source>
        <dbReference type="SAM" id="Phobius"/>
    </source>
</evidence>
<evidence type="ECO:0000256" key="4">
    <source>
        <dbReference type="ARBA" id="ARBA00022692"/>
    </source>
</evidence>
<feature type="transmembrane region" description="Helical" evidence="8">
    <location>
        <begin position="402"/>
        <end position="424"/>
    </location>
</feature>
<dbReference type="Proteomes" id="UP001596223">
    <property type="component" value="Unassembled WGS sequence"/>
</dbReference>
<feature type="transmembrane region" description="Helical" evidence="8">
    <location>
        <begin position="373"/>
        <end position="395"/>
    </location>
</feature>
<sequence>MTEHDRYLATVTTDVFPHVQAMPREPGAHRHPDNERGGGGGGKHVKSSPLAVLRDIGFVSFGKYGQYLVTFITVPLIARVLGAHGLGLLAMAMSAYFIGSLIVDLGITSFMAARLPEAEENQGPGPRFAVINQLRGDYLAVRVTLLLVLGLALGAGLLLRVPEPVQMILLGLFAGGFWSMSEDWVLIGQGRFGASTLYQGIGRLGYLALLLGVLPRFPSAQVAVLCLLVSSAPTVVATWIDTSRHYGRPSRPREVGALVRTGAPVFASRLLITTYGQGAAAIYSVVLNAAALGLYSAGDRLVRALQSLLDPIGFALLPRMARRSGDGTFWRDSMRVLAACVGLAALVSAMVWVSAPLLIDVIFGTEFHGATALLRIEILILPATTITSFITTAILPVRQDTFGVLTGAVIGTVIAACALGLTFHTRSVHTLVYGSVLVEYSVAAWYLARVRMLVLRDRHSKELLA</sequence>
<feature type="transmembrane region" description="Helical" evidence="8">
    <location>
        <begin position="139"/>
        <end position="159"/>
    </location>
</feature>
<dbReference type="InterPro" id="IPR050833">
    <property type="entry name" value="Poly_Biosynth_Transport"/>
</dbReference>
<dbReference type="Pfam" id="PF01943">
    <property type="entry name" value="Polysacc_synt"/>
    <property type="match status" value="1"/>
</dbReference>
<reference evidence="10" key="1">
    <citation type="journal article" date="2019" name="Int. J. Syst. Evol. Microbiol.">
        <title>The Global Catalogue of Microorganisms (GCM) 10K type strain sequencing project: providing services to taxonomists for standard genome sequencing and annotation.</title>
        <authorList>
            <consortium name="The Broad Institute Genomics Platform"/>
            <consortium name="The Broad Institute Genome Sequencing Center for Infectious Disease"/>
            <person name="Wu L."/>
            <person name="Ma J."/>
        </authorList>
    </citation>
    <scope>NUCLEOTIDE SEQUENCE [LARGE SCALE GENOMIC DNA]</scope>
    <source>
        <strain evidence="10">CCUG 36956</strain>
    </source>
</reference>
<evidence type="ECO:0000256" key="3">
    <source>
        <dbReference type="ARBA" id="ARBA00022475"/>
    </source>
</evidence>
<feature type="transmembrane region" description="Helical" evidence="8">
    <location>
        <begin position="64"/>
        <end position="82"/>
    </location>
</feature>
<feature type="compositionally biased region" description="Basic and acidic residues" evidence="7">
    <location>
        <begin position="26"/>
        <end position="36"/>
    </location>
</feature>
<comment type="similarity">
    <text evidence="2">Belongs to the polysaccharide synthase family.</text>
</comment>
<feature type="transmembrane region" description="Helical" evidence="8">
    <location>
        <begin position="165"/>
        <end position="185"/>
    </location>
</feature>
<evidence type="ECO:0000256" key="5">
    <source>
        <dbReference type="ARBA" id="ARBA00022989"/>
    </source>
</evidence>
<feature type="region of interest" description="Disordered" evidence="7">
    <location>
        <begin position="20"/>
        <end position="46"/>
    </location>
</feature>
<keyword evidence="5 8" id="KW-1133">Transmembrane helix</keyword>
<keyword evidence="6 8" id="KW-0472">Membrane</keyword>
<evidence type="ECO:0000256" key="7">
    <source>
        <dbReference type="SAM" id="MobiDB-lite"/>
    </source>
</evidence>
<feature type="transmembrane region" description="Helical" evidence="8">
    <location>
        <begin position="278"/>
        <end position="298"/>
    </location>
</feature>
<feature type="transmembrane region" description="Helical" evidence="8">
    <location>
        <begin position="220"/>
        <end position="240"/>
    </location>
</feature>
<evidence type="ECO:0000256" key="2">
    <source>
        <dbReference type="ARBA" id="ARBA00007430"/>
    </source>
</evidence>
<keyword evidence="3" id="KW-1003">Cell membrane</keyword>